<evidence type="ECO:0000313" key="3">
    <source>
        <dbReference type="Proteomes" id="UP000593972"/>
    </source>
</evidence>
<dbReference type="RefSeq" id="WP_134794048.1">
    <property type="nucleotide sequence ID" value="NZ_JBDIFN010000050.1"/>
</dbReference>
<gene>
    <name evidence="2" type="ORF">HCJ88_13335</name>
</gene>
<sequence length="108" mass="12379">MPPKEDAEHPLVCLDEKLFVLHGDVIKPLNMRQGSVKKVDYEYTRHGYCAITSLIEALTGKQSTDVRRHRTAINFADIIEYLVEVLYPKTKKIMLVMDNLNTHRPGSL</sequence>
<reference evidence="2 3" key="1">
    <citation type="submission" date="2020-03" db="EMBL/GenBank/DDBJ databases">
        <title>Complete genome sequence of Lactobacillus paracasei strain NFFJ04, isolated from animal feed.</title>
        <authorList>
            <person name="Jung J.Y."/>
        </authorList>
    </citation>
    <scope>NUCLEOTIDE SEQUENCE [LARGE SCALE GENOMIC DNA]</scope>
    <source>
        <strain evidence="2 3">NFFJ04</strain>
    </source>
</reference>
<accession>A0ABD7BWH7</accession>
<dbReference type="Pfam" id="PF13358">
    <property type="entry name" value="DDE_3"/>
    <property type="match status" value="1"/>
</dbReference>
<dbReference type="InterPro" id="IPR038717">
    <property type="entry name" value="Tc1-like_DDE_dom"/>
</dbReference>
<evidence type="ECO:0000313" key="2">
    <source>
        <dbReference type="EMBL" id="QOP57057.1"/>
    </source>
</evidence>
<dbReference type="EMBL" id="CP050500">
    <property type="protein sequence ID" value="QOP57057.1"/>
    <property type="molecule type" value="Genomic_DNA"/>
</dbReference>
<dbReference type="Proteomes" id="UP000593972">
    <property type="component" value="Chromosome"/>
</dbReference>
<proteinExistence type="predicted"/>
<protein>
    <recommendedName>
        <fullName evidence="1">Tc1-like transposase DDE domain-containing protein</fullName>
    </recommendedName>
</protein>
<evidence type="ECO:0000259" key="1">
    <source>
        <dbReference type="Pfam" id="PF13358"/>
    </source>
</evidence>
<feature type="domain" description="Tc1-like transposase DDE" evidence="1">
    <location>
        <begin position="10"/>
        <end position="106"/>
    </location>
</feature>
<organism evidence="2 3">
    <name type="scientific">Lacticaseibacillus paracasei</name>
    <name type="common">Lactobacillus paracasei</name>
    <dbReference type="NCBI Taxonomy" id="1597"/>
    <lineage>
        <taxon>Bacteria</taxon>
        <taxon>Bacillati</taxon>
        <taxon>Bacillota</taxon>
        <taxon>Bacilli</taxon>
        <taxon>Lactobacillales</taxon>
        <taxon>Lactobacillaceae</taxon>
        <taxon>Lacticaseibacillus</taxon>
    </lineage>
</organism>
<dbReference type="AlphaFoldDB" id="A0ABD7BWH7"/>
<name>A0ABD7BWH7_LACPA</name>